<organism evidence="1 2">
    <name type="scientific">Priestia megaterium (strain ATCC 14581 / DSM 32 / CCUG 1817 / JCM 2506 / NBRC 15308 / NCIMB 9376 / NCTC 10342 / NRRL B-14308 / VKM B-512 / Ford 19)</name>
    <name type="common">Bacillus megaterium</name>
    <dbReference type="NCBI Taxonomy" id="1348623"/>
    <lineage>
        <taxon>Bacteria</taxon>
        <taxon>Bacillati</taxon>
        <taxon>Bacillota</taxon>
        <taxon>Bacilli</taxon>
        <taxon>Bacillales</taxon>
        <taxon>Bacillaceae</taxon>
        <taxon>Priestia</taxon>
    </lineage>
</organism>
<dbReference type="SUPFAM" id="SSF141868">
    <property type="entry name" value="EAL domain-like"/>
    <property type="match status" value="1"/>
</dbReference>
<evidence type="ECO:0000313" key="2">
    <source>
        <dbReference type="Proteomes" id="UP000031829"/>
    </source>
</evidence>
<dbReference type="KEGG" id="bmeg:BG04_3334"/>
<proteinExistence type="predicted"/>
<dbReference type="AlphaFoldDB" id="A0A0B6AK51"/>
<dbReference type="InterPro" id="IPR050706">
    <property type="entry name" value="Cyclic-di-GMP_PDE-like"/>
</dbReference>
<dbReference type="PROSITE" id="PS50883">
    <property type="entry name" value="EAL"/>
    <property type="match status" value="1"/>
</dbReference>
<dbReference type="InterPro" id="IPR001633">
    <property type="entry name" value="EAL_dom"/>
</dbReference>
<protein>
    <submittedName>
        <fullName evidence="1">EAL domain protein</fullName>
    </submittedName>
</protein>
<dbReference type="GeneID" id="93641396"/>
<dbReference type="CDD" id="cd01948">
    <property type="entry name" value="EAL"/>
    <property type="match status" value="1"/>
</dbReference>
<dbReference type="Pfam" id="PF00563">
    <property type="entry name" value="EAL"/>
    <property type="match status" value="1"/>
</dbReference>
<reference evidence="1 2" key="1">
    <citation type="journal article" date="2015" name="Genome Announc.">
        <title>Complete genome sequences for 35 biothreat assay-relevant bacillus species.</title>
        <authorList>
            <person name="Johnson S.L."/>
            <person name="Daligault H.E."/>
            <person name="Davenport K.W."/>
            <person name="Jaissle J."/>
            <person name="Frey K.G."/>
            <person name="Ladner J.T."/>
            <person name="Broomall S.M."/>
            <person name="Bishop-Lilly K.A."/>
            <person name="Bruce D.C."/>
            <person name="Gibbons H.S."/>
            <person name="Coyne S.R."/>
            <person name="Lo C.C."/>
            <person name="Meincke L."/>
            <person name="Munk A.C."/>
            <person name="Koroleva G.I."/>
            <person name="Rosenzweig C.N."/>
            <person name="Palacios G.F."/>
            <person name="Redden C.L."/>
            <person name="Minogue T.D."/>
            <person name="Chain P.S."/>
        </authorList>
    </citation>
    <scope>NUCLEOTIDE SEQUENCE [LARGE SCALE GENOMIC DNA]</scope>
    <source>
        <strain evidence="2">ATCC 14581 / DSM 32 / JCM 2506 / NBRC 15308 / NCIMB 9376 / NCTC 10342 / NRRL B-14308 / VKM B-512</strain>
    </source>
</reference>
<name>A0A0B6AK51_PRIM2</name>
<gene>
    <name evidence="1" type="ORF">BG04_3334</name>
</gene>
<dbReference type="Gene3D" id="3.20.20.450">
    <property type="entry name" value="EAL domain"/>
    <property type="match status" value="1"/>
</dbReference>
<dbReference type="Proteomes" id="UP000031829">
    <property type="component" value="Chromosome"/>
</dbReference>
<evidence type="ECO:0000313" key="1">
    <source>
        <dbReference type="EMBL" id="AJI20938.1"/>
    </source>
</evidence>
<dbReference type="RefSeq" id="WP_034653920.1">
    <property type="nucleotide sequence ID" value="NZ_BCVB01000007.1"/>
</dbReference>
<dbReference type="PANTHER" id="PTHR33121">
    <property type="entry name" value="CYCLIC DI-GMP PHOSPHODIESTERASE PDEF"/>
    <property type="match status" value="1"/>
</dbReference>
<dbReference type="InterPro" id="IPR035919">
    <property type="entry name" value="EAL_sf"/>
</dbReference>
<dbReference type="PANTHER" id="PTHR33121:SF76">
    <property type="entry name" value="SIGNALING PROTEIN"/>
    <property type="match status" value="1"/>
</dbReference>
<dbReference type="EMBL" id="CP009920">
    <property type="protein sequence ID" value="AJI20938.1"/>
    <property type="molecule type" value="Genomic_DNA"/>
</dbReference>
<dbReference type="HOGENOM" id="CLU_000445_70_50_9"/>
<accession>A0A0B6AK51</accession>
<dbReference type="SMART" id="SM00052">
    <property type="entry name" value="EAL"/>
    <property type="match status" value="1"/>
</dbReference>
<sequence>MDAHVLKELTYEDFQFVYQPIYALNSWETLGFEALLRTAFAKGQIEELFSLARCHNYLYKLDTMAIEGAIKNFPFEVLKSEDLFINVFSSTLLHPHFQLFLTYLLNTYKNAKHRIVWELNETLHEKILWESPALFTRVMSLKEAGFKIAIDDFGAGAAAMRQVSMYEPHYMKLDRSYAEGLADCKQKKDLIDLLVNYYPHTNLILEGVERDKDLAAAISLNLHAAQGYLLGTPQSISSYLTYNKYRSLFRRERLLHS</sequence>
<dbReference type="GO" id="GO:0071111">
    <property type="term" value="F:cyclic-guanylate-specific phosphodiesterase activity"/>
    <property type="evidence" value="ECO:0007669"/>
    <property type="project" value="InterPro"/>
</dbReference>